<dbReference type="GO" id="GO:0080120">
    <property type="term" value="P:CAAX-box protein maturation"/>
    <property type="evidence" value="ECO:0007669"/>
    <property type="project" value="UniProtKB-ARBA"/>
</dbReference>
<dbReference type="GO" id="GO:0006508">
    <property type="term" value="P:proteolysis"/>
    <property type="evidence" value="ECO:0007669"/>
    <property type="project" value="UniProtKB-KW"/>
</dbReference>
<feature type="transmembrane region" description="Helical" evidence="1">
    <location>
        <begin position="81"/>
        <end position="103"/>
    </location>
</feature>
<keyword evidence="4" id="KW-1185">Reference proteome</keyword>
<evidence type="ECO:0000313" key="4">
    <source>
        <dbReference type="Proteomes" id="UP000216020"/>
    </source>
</evidence>
<protein>
    <submittedName>
        <fullName evidence="3">CPBP family intramembrane metalloprotease</fullName>
    </submittedName>
</protein>
<accession>A0A261SQI5</accession>
<evidence type="ECO:0000256" key="1">
    <source>
        <dbReference type="SAM" id="Phobius"/>
    </source>
</evidence>
<dbReference type="GO" id="GO:0004175">
    <property type="term" value="F:endopeptidase activity"/>
    <property type="evidence" value="ECO:0007669"/>
    <property type="project" value="UniProtKB-ARBA"/>
</dbReference>
<evidence type="ECO:0000259" key="2">
    <source>
        <dbReference type="Pfam" id="PF02517"/>
    </source>
</evidence>
<keyword evidence="3" id="KW-0645">Protease</keyword>
<feature type="transmembrane region" description="Helical" evidence="1">
    <location>
        <begin position="190"/>
        <end position="210"/>
    </location>
</feature>
<name>A0A261SQI5_9BORD</name>
<feature type="transmembrane region" description="Helical" evidence="1">
    <location>
        <begin position="45"/>
        <end position="69"/>
    </location>
</feature>
<organism evidence="3 4">
    <name type="scientific">Bordetella genomosp. 10</name>
    <dbReference type="NCBI Taxonomy" id="1416804"/>
    <lineage>
        <taxon>Bacteria</taxon>
        <taxon>Pseudomonadati</taxon>
        <taxon>Pseudomonadota</taxon>
        <taxon>Betaproteobacteria</taxon>
        <taxon>Burkholderiales</taxon>
        <taxon>Alcaligenaceae</taxon>
        <taxon>Bordetella</taxon>
    </lineage>
</organism>
<sequence length="247" mass="28252">MPRLRDDVKDFLRFVRRPTLRRLPPHDAGNGLDADWVPQTTLRRVLAWVVILWTFNLLVLGPLALKVATMGGAHHRLESGNIPWMIAIFWAPLVEEMVFRYFLRRPGQAWWMVPAMLAAMLKGPNVWTLPLAALAIVASVWTLQRAQQAGHRWSWGWRRRYVRLFPLVFHVASLTFAALHLGNYTLNHTLIWLMPVLVLPQWLTGLVLGWMRVRRGIGASVLMHMMFNAGPVLLVLALVKWAPALAS</sequence>
<dbReference type="GO" id="GO:0008237">
    <property type="term" value="F:metallopeptidase activity"/>
    <property type="evidence" value="ECO:0007669"/>
    <property type="project" value="UniProtKB-KW"/>
</dbReference>
<dbReference type="AlphaFoldDB" id="A0A261SQI5"/>
<reference evidence="4" key="1">
    <citation type="submission" date="2017-05" db="EMBL/GenBank/DDBJ databases">
        <title>Complete and WGS of Bordetella genogroups.</title>
        <authorList>
            <person name="Spilker T."/>
            <person name="Lipuma J."/>
        </authorList>
    </citation>
    <scope>NUCLEOTIDE SEQUENCE [LARGE SCALE GENOMIC DNA]</scope>
    <source>
        <strain evidence="4">AU16122</strain>
    </source>
</reference>
<keyword evidence="1" id="KW-0812">Transmembrane</keyword>
<dbReference type="EMBL" id="NEVM01000001">
    <property type="protein sequence ID" value="OZI38563.1"/>
    <property type="molecule type" value="Genomic_DNA"/>
</dbReference>
<evidence type="ECO:0000313" key="3">
    <source>
        <dbReference type="EMBL" id="OZI38563.1"/>
    </source>
</evidence>
<feature type="transmembrane region" description="Helical" evidence="1">
    <location>
        <begin position="222"/>
        <end position="242"/>
    </location>
</feature>
<feature type="transmembrane region" description="Helical" evidence="1">
    <location>
        <begin position="164"/>
        <end position="184"/>
    </location>
</feature>
<keyword evidence="3" id="KW-0482">Metalloprotease</keyword>
<keyword evidence="1" id="KW-1133">Transmembrane helix</keyword>
<feature type="transmembrane region" description="Helical" evidence="1">
    <location>
        <begin position="123"/>
        <end position="143"/>
    </location>
</feature>
<dbReference type="Proteomes" id="UP000216020">
    <property type="component" value="Unassembled WGS sequence"/>
</dbReference>
<comment type="caution">
    <text evidence="3">The sequence shown here is derived from an EMBL/GenBank/DDBJ whole genome shotgun (WGS) entry which is preliminary data.</text>
</comment>
<dbReference type="Pfam" id="PF02517">
    <property type="entry name" value="Rce1-like"/>
    <property type="match status" value="1"/>
</dbReference>
<dbReference type="RefSeq" id="WP_094852657.1">
    <property type="nucleotide sequence ID" value="NZ_NEVM01000001.1"/>
</dbReference>
<dbReference type="InterPro" id="IPR003675">
    <property type="entry name" value="Rce1/LyrA-like_dom"/>
</dbReference>
<keyword evidence="3" id="KW-0378">Hydrolase</keyword>
<proteinExistence type="predicted"/>
<gene>
    <name evidence="3" type="ORF">CAL29_02475</name>
</gene>
<feature type="domain" description="CAAX prenyl protease 2/Lysostaphin resistance protein A-like" evidence="2">
    <location>
        <begin position="83"/>
        <end position="229"/>
    </location>
</feature>
<dbReference type="OrthoDB" id="8521072at2"/>
<keyword evidence="1" id="KW-0472">Membrane</keyword>